<dbReference type="EMBL" id="JBHUKU010000002">
    <property type="protein sequence ID" value="MFD2457878.1"/>
    <property type="molecule type" value="Genomic_DNA"/>
</dbReference>
<dbReference type="PANTHER" id="PTHR30204:SF98">
    <property type="entry name" value="HTH-TYPE TRANSCRIPTIONAL REGULATOR ADHR"/>
    <property type="match status" value="1"/>
</dbReference>
<evidence type="ECO:0000256" key="1">
    <source>
        <dbReference type="ARBA" id="ARBA00023125"/>
    </source>
</evidence>
<dbReference type="PROSITE" id="PS50937">
    <property type="entry name" value="HTH_MERR_2"/>
    <property type="match status" value="1"/>
</dbReference>
<proteinExistence type="predicted"/>
<keyword evidence="1" id="KW-0238">DNA-binding</keyword>
<dbReference type="SMART" id="SM00422">
    <property type="entry name" value="HTH_MERR"/>
    <property type="match status" value="1"/>
</dbReference>
<protein>
    <submittedName>
        <fullName evidence="3">MerR family transcriptional regulator</fullName>
    </submittedName>
</protein>
<dbReference type="InterPro" id="IPR009061">
    <property type="entry name" value="DNA-bd_dom_put_sf"/>
</dbReference>
<comment type="caution">
    <text evidence="3">The sequence shown here is derived from an EMBL/GenBank/DDBJ whole genome shotgun (WGS) entry which is preliminary data.</text>
</comment>
<sequence length="209" mass="22537">MKVKELSVRANVPIPTIKYYLREGLLPRGESLGETKAEYDEGHLARLRLIRTLVETGEVPIARIRRLLDAIDDETLATEDLLAAAMDAAAPDLRAAAREDDSGDRTGAEALLGHENWKSTSDGQGQLARALAGLRRLGLPADPDKLGPYLDAAKAIAGQQRPLLPVPEERAEFALRAVLGSVLYGRLLTTLVRLAMENATSGPGVTRTP</sequence>
<dbReference type="Gene3D" id="1.10.1660.10">
    <property type="match status" value="1"/>
</dbReference>
<evidence type="ECO:0000313" key="4">
    <source>
        <dbReference type="Proteomes" id="UP001597419"/>
    </source>
</evidence>
<gene>
    <name evidence="3" type="ORF">ACFSYJ_04675</name>
</gene>
<dbReference type="Pfam" id="PF13411">
    <property type="entry name" value="MerR_1"/>
    <property type="match status" value="1"/>
</dbReference>
<keyword evidence="4" id="KW-1185">Reference proteome</keyword>
<dbReference type="Proteomes" id="UP001597419">
    <property type="component" value="Unassembled WGS sequence"/>
</dbReference>
<dbReference type="PANTHER" id="PTHR30204">
    <property type="entry name" value="REDOX-CYCLING DRUG-SENSING TRANSCRIPTIONAL ACTIVATOR SOXR"/>
    <property type="match status" value="1"/>
</dbReference>
<dbReference type="InterPro" id="IPR000551">
    <property type="entry name" value="MerR-type_HTH_dom"/>
</dbReference>
<dbReference type="RefSeq" id="WP_345389668.1">
    <property type="nucleotide sequence ID" value="NZ_BAABHG010000003.1"/>
</dbReference>
<reference evidence="4" key="1">
    <citation type="journal article" date="2019" name="Int. J. Syst. Evol. Microbiol.">
        <title>The Global Catalogue of Microorganisms (GCM) 10K type strain sequencing project: providing services to taxonomists for standard genome sequencing and annotation.</title>
        <authorList>
            <consortium name="The Broad Institute Genomics Platform"/>
            <consortium name="The Broad Institute Genome Sequencing Center for Infectious Disease"/>
            <person name="Wu L."/>
            <person name="Ma J."/>
        </authorList>
    </citation>
    <scope>NUCLEOTIDE SEQUENCE [LARGE SCALE GENOMIC DNA]</scope>
    <source>
        <strain evidence="4">CGMCC 4.7643</strain>
    </source>
</reference>
<evidence type="ECO:0000259" key="2">
    <source>
        <dbReference type="PROSITE" id="PS50937"/>
    </source>
</evidence>
<evidence type="ECO:0000313" key="3">
    <source>
        <dbReference type="EMBL" id="MFD2457878.1"/>
    </source>
</evidence>
<accession>A0ABW5G9X4</accession>
<dbReference type="SUPFAM" id="SSF46955">
    <property type="entry name" value="Putative DNA-binding domain"/>
    <property type="match status" value="1"/>
</dbReference>
<name>A0ABW5G9X4_9PSEU</name>
<organism evidence="3 4">
    <name type="scientific">Amycolatopsis samaneae</name>
    <dbReference type="NCBI Taxonomy" id="664691"/>
    <lineage>
        <taxon>Bacteria</taxon>
        <taxon>Bacillati</taxon>
        <taxon>Actinomycetota</taxon>
        <taxon>Actinomycetes</taxon>
        <taxon>Pseudonocardiales</taxon>
        <taxon>Pseudonocardiaceae</taxon>
        <taxon>Amycolatopsis</taxon>
    </lineage>
</organism>
<dbReference type="InterPro" id="IPR047057">
    <property type="entry name" value="MerR_fam"/>
</dbReference>
<feature type="domain" description="HTH merR-type" evidence="2">
    <location>
        <begin position="1"/>
        <end position="70"/>
    </location>
</feature>